<protein>
    <submittedName>
        <fullName evidence="2">Uncharacterized protein</fullName>
    </submittedName>
</protein>
<keyword evidence="1" id="KW-0472">Membrane</keyword>
<feature type="transmembrane region" description="Helical" evidence="1">
    <location>
        <begin position="13"/>
        <end position="30"/>
    </location>
</feature>
<feature type="transmembrane region" description="Helical" evidence="1">
    <location>
        <begin position="42"/>
        <end position="63"/>
    </location>
</feature>
<reference evidence="2 3" key="1">
    <citation type="submission" date="2017-03" db="EMBL/GenBank/DDBJ databases">
        <authorList>
            <person name="Afonso C.L."/>
            <person name="Miller P.J."/>
            <person name="Scott M.A."/>
            <person name="Spackman E."/>
            <person name="Goraichik I."/>
            <person name="Dimitrov K.M."/>
            <person name="Suarez D.L."/>
            <person name="Swayne D.E."/>
        </authorList>
    </citation>
    <scope>NUCLEOTIDE SEQUENCE [LARGE SCALE GENOMIC DNA]</scope>
    <source>
        <strain evidence="2 3">CECT 8625</strain>
    </source>
</reference>
<keyword evidence="1" id="KW-0812">Transmembrane</keyword>
<evidence type="ECO:0000313" key="3">
    <source>
        <dbReference type="Proteomes" id="UP000193570"/>
    </source>
</evidence>
<dbReference type="AlphaFoldDB" id="A0A1X6Y4G1"/>
<dbReference type="Proteomes" id="UP000193570">
    <property type="component" value="Unassembled WGS sequence"/>
</dbReference>
<keyword evidence="3" id="KW-1185">Reference proteome</keyword>
<evidence type="ECO:0000256" key="1">
    <source>
        <dbReference type="SAM" id="Phobius"/>
    </source>
</evidence>
<dbReference type="RefSeq" id="WP_085789991.1">
    <property type="nucleotide sequence ID" value="NZ_FWFK01000001.1"/>
</dbReference>
<proteinExistence type="predicted"/>
<name>A0A1X6Y4G1_9RHOB</name>
<sequence length="120" mass="13217">MSTAAAILDLARAWLWIGAAVAALFLSIGIGRIDPDARGAFVFRVLLVPGLLLIWPLVLWRWWRLEKGDRWLPRYRPPSAHASAAAAMSALIMAALVLSYGARQDWPDNIAPRRITEAGS</sequence>
<feature type="transmembrane region" description="Helical" evidence="1">
    <location>
        <begin position="83"/>
        <end position="102"/>
    </location>
</feature>
<dbReference type="OrthoDB" id="7857180at2"/>
<dbReference type="EMBL" id="FWFK01000001">
    <property type="protein sequence ID" value="SLN10361.1"/>
    <property type="molecule type" value="Genomic_DNA"/>
</dbReference>
<evidence type="ECO:0000313" key="2">
    <source>
        <dbReference type="EMBL" id="SLN10361.1"/>
    </source>
</evidence>
<accession>A0A1X6Y4G1</accession>
<organism evidence="2 3">
    <name type="scientific">Roseivivax jejudonensis</name>
    <dbReference type="NCBI Taxonomy" id="1529041"/>
    <lineage>
        <taxon>Bacteria</taxon>
        <taxon>Pseudomonadati</taxon>
        <taxon>Pseudomonadota</taxon>
        <taxon>Alphaproteobacteria</taxon>
        <taxon>Rhodobacterales</taxon>
        <taxon>Roseobacteraceae</taxon>
        <taxon>Roseivivax</taxon>
    </lineage>
</organism>
<gene>
    <name evidence="2" type="ORF">ROJ8625_00205</name>
</gene>
<keyword evidence="1" id="KW-1133">Transmembrane helix</keyword>